<feature type="non-terminal residue" evidence="1">
    <location>
        <position position="1"/>
    </location>
</feature>
<dbReference type="RefSeq" id="WP_203366383.1">
    <property type="nucleotide sequence ID" value="NZ_WSFT01000033.1"/>
</dbReference>
<accession>A0A942UY41</accession>
<keyword evidence="2" id="KW-1185">Reference proteome</keyword>
<organism evidence="1 2">
    <name type="scientific">Anaeromonas frigoriresistens</name>
    <dbReference type="NCBI Taxonomy" id="2683708"/>
    <lineage>
        <taxon>Bacteria</taxon>
        <taxon>Bacillati</taxon>
        <taxon>Bacillota</taxon>
        <taxon>Tissierellia</taxon>
        <taxon>Tissierellales</taxon>
        <taxon>Thermohalobacteraceae</taxon>
        <taxon>Anaeromonas</taxon>
    </lineage>
</organism>
<comment type="caution">
    <text evidence="1">The sequence shown here is derived from an EMBL/GenBank/DDBJ whole genome shotgun (WGS) entry which is preliminary data.</text>
</comment>
<dbReference type="EMBL" id="WSFT01000033">
    <property type="protein sequence ID" value="MBS4538456.1"/>
    <property type="molecule type" value="Genomic_DNA"/>
</dbReference>
<dbReference type="Proteomes" id="UP000724672">
    <property type="component" value="Unassembled WGS sequence"/>
</dbReference>
<sequence length="93" mass="11115">PRLALKEIKADVYYNDKVIDSIDVIKNGEKIETEPLLQEWIFKDTLNIEEVKDENVQEKILFKFKLVDNLGREYELERNFIEFIAHLDIKEMS</sequence>
<evidence type="ECO:0000313" key="1">
    <source>
        <dbReference type="EMBL" id="MBS4538456.1"/>
    </source>
</evidence>
<gene>
    <name evidence="1" type="ORF">GOQ27_08265</name>
</gene>
<dbReference type="AlphaFoldDB" id="A0A942UY41"/>
<name>A0A942UY41_9FIRM</name>
<evidence type="ECO:0000313" key="2">
    <source>
        <dbReference type="Proteomes" id="UP000724672"/>
    </source>
</evidence>
<proteinExistence type="predicted"/>
<protein>
    <submittedName>
        <fullName evidence="1">Uncharacterized protein</fullName>
    </submittedName>
</protein>
<reference evidence="1" key="1">
    <citation type="submission" date="2019-12" db="EMBL/GenBank/DDBJ databases">
        <title>Clostridiaceae gen. nov. sp. nov., isolated from sediment in Xinjiang, China.</title>
        <authorList>
            <person name="Zhang R."/>
        </authorList>
    </citation>
    <scope>NUCLEOTIDE SEQUENCE</scope>
    <source>
        <strain evidence="1">D2Q-11</strain>
    </source>
</reference>